<dbReference type="RefSeq" id="WP_133342132.1">
    <property type="nucleotide sequence ID" value="NZ_SMZO01000011.1"/>
</dbReference>
<keyword evidence="1 6" id="KW-0479">Metal-binding</keyword>
<feature type="binding site" evidence="6">
    <location>
        <position position="138"/>
    </location>
    <ligand>
        <name>Fe cation</name>
        <dbReference type="ChEBI" id="CHEBI:24875"/>
        <note>catalytic</note>
    </ligand>
</feature>
<dbReference type="InterPro" id="IPR005123">
    <property type="entry name" value="Oxoglu/Fe-dep_dioxygenase_dom"/>
</dbReference>
<keyword evidence="9" id="KW-1185">Reference proteome</keyword>
<dbReference type="InterPro" id="IPR004574">
    <property type="entry name" value="Alkb"/>
</dbReference>
<dbReference type="Gene3D" id="2.60.120.590">
    <property type="entry name" value="Alpha-ketoglutarate-dependent dioxygenase AlkB-like"/>
    <property type="match status" value="1"/>
</dbReference>
<dbReference type="Pfam" id="PF13532">
    <property type="entry name" value="2OG-FeII_Oxy_2"/>
    <property type="match status" value="1"/>
</dbReference>
<accession>A0A4R6AZV5</accession>
<evidence type="ECO:0000256" key="4">
    <source>
        <dbReference type="ARBA" id="ARBA00023004"/>
    </source>
</evidence>
<dbReference type="GO" id="GO:0005737">
    <property type="term" value="C:cytoplasm"/>
    <property type="evidence" value="ECO:0007669"/>
    <property type="project" value="TreeGrafter"/>
</dbReference>
<feature type="domain" description="Fe2OG dioxygenase" evidence="7">
    <location>
        <begin position="120"/>
        <end position="221"/>
    </location>
</feature>
<dbReference type="PANTHER" id="PTHR16557:SF2">
    <property type="entry name" value="NUCLEIC ACID DIOXYGENASE ALKBH1"/>
    <property type="match status" value="1"/>
</dbReference>
<feature type="binding site" evidence="5">
    <location>
        <begin position="127"/>
        <end position="129"/>
    </location>
    <ligand>
        <name>2-oxoglutarate</name>
        <dbReference type="ChEBI" id="CHEBI:16810"/>
    </ligand>
</feature>
<evidence type="ECO:0000256" key="6">
    <source>
        <dbReference type="PIRSR" id="PIRSR604574-2"/>
    </source>
</evidence>
<feature type="binding site" evidence="5">
    <location>
        <position position="168"/>
    </location>
    <ligand>
        <name>substrate</name>
    </ligand>
</feature>
<dbReference type="InterPro" id="IPR027450">
    <property type="entry name" value="AlkB-like"/>
</dbReference>
<evidence type="ECO:0000313" key="8">
    <source>
        <dbReference type="EMBL" id="TDL89334.1"/>
    </source>
</evidence>
<dbReference type="Proteomes" id="UP000294562">
    <property type="component" value="Unassembled WGS sequence"/>
</dbReference>
<evidence type="ECO:0000256" key="1">
    <source>
        <dbReference type="ARBA" id="ARBA00022723"/>
    </source>
</evidence>
<evidence type="ECO:0000256" key="5">
    <source>
        <dbReference type="PIRSR" id="PIRSR604574-1"/>
    </source>
</evidence>
<evidence type="ECO:0000259" key="7">
    <source>
        <dbReference type="PROSITE" id="PS51471"/>
    </source>
</evidence>
<feature type="binding site" evidence="5">
    <location>
        <begin position="88"/>
        <end position="90"/>
    </location>
    <ligand>
        <name>substrate</name>
    </ligand>
</feature>
<dbReference type="GO" id="GO:0008198">
    <property type="term" value="F:ferrous iron binding"/>
    <property type="evidence" value="ECO:0007669"/>
    <property type="project" value="TreeGrafter"/>
</dbReference>
<dbReference type="GO" id="GO:0035516">
    <property type="term" value="F:broad specificity oxidative DNA demethylase activity"/>
    <property type="evidence" value="ECO:0007669"/>
    <property type="project" value="TreeGrafter"/>
</dbReference>
<reference evidence="8 9" key="1">
    <citation type="submission" date="2019-03" db="EMBL/GenBank/DDBJ databases">
        <title>Rhodobacteraceae bacterium SM1902, a new member of the family Rhodobacteraceae isolated from Yantai.</title>
        <authorList>
            <person name="Sun Y."/>
        </authorList>
    </citation>
    <scope>NUCLEOTIDE SEQUENCE [LARGE SCALE GENOMIC DNA]</scope>
    <source>
        <strain evidence="8 9">SM1902</strain>
    </source>
</reference>
<dbReference type="InterPro" id="IPR037151">
    <property type="entry name" value="AlkB-like_sf"/>
</dbReference>
<evidence type="ECO:0000256" key="2">
    <source>
        <dbReference type="ARBA" id="ARBA00022964"/>
    </source>
</evidence>
<dbReference type="GO" id="GO:0035515">
    <property type="term" value="F:oxidative RNA demethylase activity"/>
    <property type="evidence" value="ECO:0007669"/>
    <property type="project" value="TreeGrafter"/>
</dbReference>
<proteinExistence type="predicted"/>
<feature type="binding site" evidence="5">
    <location>
        <position position="81"/>
    </location>
    <ligand>
        <name>substrate</name>
    </ligand>
</feature>
<dbReference type="AlphaFoldDB" id="A0A4R6AZV5"/>
<dbReference type="PROSITE" id="PS51471">
    <property type="entry name" value="FE2OG_OXY"/>
    <property type="match status" value="1"/>
</dbReference>
<feature type="binding site" evidence="5">
    <location>
        <position position="142"/>
    </location>
    <ligand>
        <name>substrate</name>
    </ligand>
</feature>
<keyword evidence="3" id="KW-0560">Oxidoreductase</keyword>
<name>A0A4R6AZV5_9RHOB</name>
<keyword evidence="2 8" id="KW-0223">Dioxygenase</keyword>
<protein>
    <submittedName>
        <fullName evidence="8">Alpha-ketoglutarate-dependent dioxygenase AlkB</fullName>
    </submittedName>
</protein>
<dbReference type="OrthoDB" id="9796932at2"/>
<comment type="caution">
    <text evidence="8">The sequence shown here is derived from an EMBL/GenBank/DDBJ whole genome shotgun (WGS) entry which is preliminary data.</text>
</comment>
<organism evidence="8 9">
    <name type="scientific">Meridianimarinicoccus aquatilis</name>
    <dbReference type="NCBI Taxonomy" id="2552766"/>
    <lineage>
        <taxon>Bacteria</taxon>
        <taxon>Pseudomonadati</taxon>
        <taxon>Pseudomonadota</taxon>
        <taxon>Alphaproteobacteria</taxon>
        <taxon>Rhodobacterales</taxon>
        <taxon>Paracoccaceae</taxon>
        <taxon>Meridianimarinicoccus</taxon>
    </lineage>
</organism>
<evidence type="ECO:0000313" key="9">
    <source>
        <dbReference type="Proteomes" id="UP000294562"/>
    </source>
</evidence>
<keyword evidence="4 6" id="KW-0408">Iron</keyword>
<sequence length="221" mass="24163">MRVRDTRPHVFPLGAKETAADHVALDLGGVRVLPGLLGPQAQANLVQSLRLMVKSAPLLRQTTRRGRQLSVRMTAAGAMGWVSDQRGYRYEPNHPNGHPWPPIPDQLLEIWAALVPEARAPQSCLVNFYGEGARMGLHQDRDEADMAQPVVSLSLGDDGLFRVGGTTRKAPTQSVWLKSGDAAVLEGPSRLAFHGVDRIRFKSSKLLHSGGRINITMRVVT</sequence>
<feature type="binding site" evidence="5">
    <location>
        <begin position="212"/>
        <end position="218"/>
    </location>
    <ligand>
        <name>2-oxoglutarate</name>
        <dbReference type="ChEBI" id="CHEBI:16810"/>
    </ligand>
</feature>
<feature type="binding site" evidence="6">
    <location>
        <position position="140"/>
    </location>
    <ligand>
        <name>Fe cation</name>
        <dbReference type="ChEBI" id="CHEBI:24875"/>
        <note>catalytic</note>
    </ligand>
</feature>
<dbReference type="EMBL" id="SMZO01000011">
    <property type="protein sequence ID" value="TDL89334.1"/>
    <property type="molecule type" value="Genomic_DNA"/>
</dbReference>
<dbReference type="GO" id="GO:0035513">
    <property type="term" value="P:oxidative RNA demethylation"/>
    <property type="evidence" value="ECO:0007669"/>
    <property type="project" value="TreeGrafter"/>
</dbReference>
<dbReference type="PANTHER" id="PTHR16557">
    <property type="entry name" value="ALKYLATED DNA REPAIR PROTEIN ALKB-RELATED"/>
    <property type="match status" value="1"/>
</dbReference>
<dbReference type="SUPFAM" id="SSF51197">
    <property type="entry name" value="Clavaminate synthase-like"/>
    <property type="match status" value="1"/>
</dbReference>
<feature type="binding site" evidence="6">
    <location>
        <position position="194"/>
    </location>
    <ligand>
        <name>Fe cation</name>
        <dbReference type="ChEBI" id="CHEBI:24875"/>
        <note>catalytic</note>
    </ligand>
</feature>
<evidence type="ECO:0000256" key="3">
    <source>
        <dbReference type="ARBA" id="ARBA00023002"/>
    </source>
</evidence>
<comment type="cofactor">
    <cofactor evidence="6">
        <name>Fe(2+)</name>
        <dbReference type="ChEBI" id="CHEBI:29033"/>
    </cofactor>
    <text evidence="6">Binds 1 Fe(2+) ion per subunit.</text>
</comment>
<gene>
    <name evidence="8" type="ORF">E2L05_06705</name>
</gene>